<keyword evidence="3" id="KW-0472">Membrane</keyword>
<gene>
    <name evidence="4" type="ORF">ALQ64_01962</name>
</gene>
<name>A0A3M3LQX4_PSECA</name>
<evidence type="ECO:0000313" key="4">
    <source>
        <dbReference type="EMBL" id="RMN37391.1"/>
    </source>
</evidence>
<accession>A0A3M3LQX4</accession>
<feature type="region of interest" description="Disordered" evidence="2">
    <location>
        <begin position="119"/>
        <end position="149"/>
    </location>
</feature>
<feature type="region of interest" description="Disordered" evidence="2">
    <location>
        <begin position="161"/>
        <end position="216"/>
    </location>
</feature>
<evidence type="ECO:0000256" key="1">
    <source>
        <dbReference type="SAM" id="Coils"/>
    </source>
</evidence>
<protein>
    <submittedName>
        <fullName evidence="4">Uncharacterized protein</fullName>
    </submittedName>
</protein>
<feature type="coiled-coil region" evidence="1">
    <location>
        <begin position="332"/>
        <end position="366"/>
    </location>
</feature>
<dbReference type="RefSeq" id="WP_147464560.1">
    <property type="nucleotide sequence ID" value="NZ_RBOW01000228.1"/>
</dbReference>
<feature type="compositionally biased region" description="Polar residues" evidence="2">
    <location>
        <begin position="119"/>
        <end position="132"/>
    </location>
</feature>
<dbReference type="EMBL" id="RBOW01000228">
    <property type="protein sequence ID" value="RMN37391.1"/>
    <property type="molecule type" value="Genomic_DNA"/>
</dbReference>
<feature type="region of interest" description="Disordered" evidence="2">
    <location>
        <begin position="368"/>
        <end position="430"/>
    </location>
</feature>
<proteinExistence type="predicted"/>
<feature type="compositionally biased region" description="Basic and acidic residues" evidence="2">
    <location>
        <begin position="176"/>
        <end position="200"/>
    </location>
</feature>
<feature type="compositionally biased region" description="Low complexity" evidence="2">
    <location>
        <begin position="420"/>
        <end position="430"/>
    </location>
</feature>
<feature type="compositionally biased region" description="Polar residues" evidence="2">
    <location>
        <begin position="1"/>
        <end position="17"/>
    </location>
</feature>
<keyword evidence="3" id="KW-1133">Transmembrane helix</keyword>
<organism evidence="4 5">
    <name type="scientific">Pseudomonas cannabina</name>
    <dbReference type="NCBI Taxonomy" id="86840"/>
    <lineage>
        <taxon>Bacteria</taxon>
        <taxon>Pseudomonadati</taxon>
        <taxon>Pseudomonadota</taxon>
        <taxon>Gammaproteobacteria</taxon>
        <taxon>Pseudomonadales</taxon>
        <taxon>Pseudomonadaceae</taxon>
        <taxon>Pseudomonas</taxon>
    </lineage>
</organism>
<dbReference type="Proteomes" id="UP000281372">
    <property type="component" value="Unassembled WGS sequence"/>
</dbReference>
<feature type="compositionally biased region" description="Polar residues" evidence="2">
    <location>
        <begin position="388"/>
        <end position="400"/>
    </location>
</feature>
<feature type="compositionally biased region" description="Basic and acidic residues" evidence="2">
    <location>
        <begin position="368"/>
        <end position="381"/>
    </location>
</feature>
<feature type="region of interest" description="Disordered" evidence="2">
    <location>
        <begin position="1"/>
        <end position="51"/>
    </location>
</feature>
<reference evidence="4 5" key="1">
    <citation type="submission" date="2018-08" db="EMBL/GenBank/DDBJ databases">
        <title>Recombination of ecologically and evolutionarily significant loci maintains genetic cohesion in the Pseudomonas syringae species complex.</title>
        <authorList>
            <person name="Dillon M."/>
            <person name="Thakur S."/>
            <person name="Almeida R.N.D."/>
            <person name="Weir B.S."/>
            <person name="Guttman D.S."/>
        </authorList>
    </citation>
    <scope>NUCLEOTIDE SEQUENCE [LARGE SCALE GENOMIC DNA]</scope>
    <source>
        <strain evidence="4 5">ICMP 2821</strain>
    </source>
</reference>
<comment type="caution">
    <text evidence="4">The sequence shown here is derived from an EMBL/GenBank/DDBJ whole genome shotgun (WGS) entry which is preliminary data.</text>
</comment>
<keyword evidence="3" id="KW-0812">Transmembrane</keyword>
<evidence type="ECO:0000313" key="5">
    <source>
        <dbReference type="Proteomes" id="UP000281372"/>
    </source>
</evidence>
<evidence type="ECO:0000256" key="2">
    <source>
        <dbReference type="SAM" id="MobiDB-lite"/>
    </source>
</evidence>
<evidence type="ECO:0000256" key="3">
    <source>
        <dbReference type="SAM" id="Phobius"/>
    </source>
</evidence>
<dbReference type="AlphaFoldDB" id="A0A3M3LQX4"/>
<sequence length="491" mass="51898">MNNSSDNKAVTDSANSSHPEDDMFDDLQRVTNESISAEENELKGATESSSKTSGYAALDDVSISEELLKESISKNENKSSKTYIIGGMLFLIILICVFVYAASSVFGNLTSNRVSAPVSNAGTVPASTNIGTGSRPAPQSPNDIADSISTNLTAGLPKSIDDVDAVQGNNNSSGEDVSRSAKSETQHPRVETTSKDEASMDKGVNQGESVTVDPIVQKEDASVMVSTSGEDVSFSPPPVSEEDRLYDKLLNVMPKEGIPTEAIKIDQNVIKRQLATGQMSVLEKGLITTREEVAGVTSKVNLVQGTVAELSKKLDSTMSDQVASGQKIDAISKQMAEENRNQDAQIKELKATLAAALQATEKLESRIAARSQANEKPKADTVPRASIRSEQAKSTKTPTVSIPVPTPGTAKPAVSEAPSKKSTSASTCGSATTSAVWRVKGVNSTSAYVVRSEDSFGLFLREGSELPGFGIVKSFDTASRAVCTTSGMVRR</sequence>
<keyword evidence="1" id="KW-0175">Coiled coil</keyword>
<feature type="transmembrane region" description="Helical" evidence="3">
    <location>
        <begin position="83"/>
        <end position="103"/>
    </location>
</feature>